<sequence>MHAKKLKNMGQKPKTTRSNVTQPRGAERQTLRGNLGTWSGEAPSAFHHHTFPRPFKWMASHSLSNLNTFAEMQSASQETFAVRTSVLRCQTMGDDDLGPGMMFIGASLPFSISASGHQARPSTIEEQVAREKKNKPSMGFPVPLNHWPVSHGPTPDGLCLRSVSRPLAALSTWGKRPLALEPQGSPRKSVKLPNNLFGKTGDALLPERPRTRSSNSILFLDKAMIDMGSQVTFPPPPPVYTYHPSPVETCFEV</sequence>
<evidence type="ECO:0000313" key="3">
    <source>
        <dbReference type="Proteomes" id="UP001321749"/>
    </source>
</evidence>
<evidence type="ECO:0000313" key="2">
    <source>
        <dbReference type="EMBL" id="KAK4456402.1"/>
    </source>
</evidence>
<gene>
    <name evidence="2" type="ORF">QBC42DRAFT_351318</name>
</gene>
<proteinExistence type="predicted"/>
<feature type="region of interest" description="Disordered" evidence="1">
    <location>
        <begin position="1"/>
        <end position="29"/>
    </location>
</feature>
<name>A0AAV9H7E7_9PEZI</name>
<keyword evidence="3" id="KW-1185">Reference proteome</keyword>
<organism evidence="2 3">
    <name type="scientific">Cladorrhinum samala</name>
    <dbReference type="NCBI Taxonomy" id="585594"/>
    <lineage>
        <taxon>Eukaryota</taxon>
        <taxon>Fungi</taxon>
        <taxon>Dikarya</taxon>
        <taxon>Ascomycota</taxon>
        <taxon>Pezizomycotina</taxon>
        <taxon>Sordariomycetes</taxon>
        <taxon>Sordariomycetidae</taxon>
        <taxon>Sordariales</taxon>
        <taxon>Podosporaceae</taxon>
        <taxon>Cladorrhinum</taxon>
    </lineage>
</organism>
<dbReference type="EMBL" id="MU865232">
    <property type="protein sequence ID" value="KAK4456402.1"/>
    <property type="molecule type" value="Genomic_DNA"/>
</dbReference>
<reference evidence="2" key="1">
    <citation type="journal article" date="2023" name="Mol. Phylogenet. Evol.">
        <title>Genome-scale phylogeny and comparative genomics of the fungal order Sordariales.</title>
        <authorList>
            <person name="Hensen N."/>
            <person name="Bonometti L."/>
            <person name="Westerberg I."/>
            <person name="Brannstrom I.O."/>
            <person name="Guillou S."/>
            <person name="Cros-Aarteil S."/>
            <person name="Calhoun S."/>
            <person name="Haridas S."/>
            <person name="Kuo A."/>
            <person name="Mondo S."/>
            <person name="Pangilinan J."/>
            <person name="Riley R."/>
            <person name="LaButti K."/>
            <person name="Andreopoulos B."/>
            <person name="Lipzen A."/>
            <person name="Chen C."/>
            <person name="Yan M."/>
            <person name="Daum C."/>
            <person name="Ng V."/>
            <person name="Clum A."/>
            <person name="Steindorff A."/>
            <person name="Ohm R.A."/>
            <person name="Martin F."/>
            <person name="Silar P."/>
            <person name="Natvig D.O."/>
            <person name="Lalanne C."/>
            <person name="Gautier V."/>
            <person name="Ament-Velasquez S.L."/>
            <person name="Kruys A."/>
            <person name="Hutchinson M.I."/>
            <person name="Powell A.J."/>
            <person name="Barry K."/>
            <person name="Miller A.N."/>
            <person name="Grigoriev I.V."/>
            <person name="Debuchy R."/>
            <person name="Gladieux P."/>
            <person name="Hiltunen Thoren M."/>
            <person name="Johannesson H."/>
        </authorList>
    </citation>
    <scope>NUCLEOTIDE SEQUENCE</scope>
    <source>
        <strain evidence="2">PSN324</strain>
    </source>
</reference>
<protein>
    <submittedName>
        <fullName evidence="2">Uncharacterized protein</fullName>
    </submittedName>
</protein>
<comment type="caution">
    <text evidence="2">The sequence shown here is derived from an EMBL/GenBank/DDBJ whole genome shotgun (WGS) entry which is preliminary data.</text>
</comment>
<evidence type="ECO:0000256" key="1">
    <source>
        <dbReference type="SAM" id="MobiDB-lite"/>
    </source>
</evidence>
<dbReference type="AlphaFoldDB" id="A0AAV9H7E7"/>
<dbReference type="Proteomes" id="UP001321749">
    <property type="component" value="Unassembled WGS sequence"/>
</dbReference>
<reference evidence="2" key="2">
    <citation type="submission" date="2023-06" db="EMBL/GenBank/DDBJ databases">
        <authorList>
            <consortium name="Lawrence Berkeley National Laboratory"/>
            <person name="Mondo S.J."/>
            <person name="Hensen N."/>
            <person name="Bonometti L."/>
            <person name="Westerberg I."/>
            <person name="Brannstrom I.O."/>
            <person name="Guillou S."/>
            <person name="Cros-Aarteil S."/>
            <person name="Calhoun S."/>
            <person name="Haridas S."/>
            <person name="Kuo A."/>
            <person name="Pangilinan J."/>
            <person name="Riley R."/>
            <person name="Labutti K."/>
            <person name="Andreopoulos B."/>
            <person name="Lipzen A."/>
            <person name="Chen C."/>
            <person name="Yanf M."/>
            <person name="Daum C."/>
            <person name="Ng V."/>
            <person name="Clum A."/>
            <person name="Steindorff A."/>
            <person name="Ohm R."/>
            <person name="Martin F."/>
            <person name="Silar P."/>
            <person name="Natvig D."/>
            <person name="Lalanne C."/>
            <person name="Gautier V."/>
            <person name="Ament-Velasquez S.L."/>
            <person name="Kruys A."/>
            <person name="Hutchinson M.I."/>
            <person name="Powell A.J."/>
            <person name="Barry K."/>
            <person name="Miller A.N."/>
            <person name="Grigoriev I.V."/>
            <person name="Debuchy R."/>
            <person name="Gladieux P."/>
            <person name="Thoren M.H."/>
            <person name="Johannesson H."/>
        </authorList>
    </citation>
    <scope>NUCLEOTIDE SEQUENCE</scope>
    <source>
        <strain evidence="2">PSN324</strain>
    </source>
</reference>
<accession>A0AAV9H7E7</accession>